<dbReference type="EMBL" id="SDMP01000013">
    <property type="protein sequence ID" value="RYR18020.1"/>
    <property type="molecule type" value="Genomic_DNA"/>
</dbReference>
<comment type="caution">
    <text evidence="2">The sequence shown here is derived from an EMBL/GenBank/DDBJ whole genome shotgun (WGS) entry which is preliminary data.</text>
</comment>
<organism evidence="2 3">
    <name type="scientific">Arachis hypogaea</name>
    <name type="common">Peanut</name>
    <dbReference type="NCBI Taxonomy" id="3818"/>
    <lineage>
        <taxon>Eukaryota</taxon>
        <taxon>Viridiplantae</taxon>
        <taxon>Streptophyta</taxon>
        <taxon>Embryophyta</taxon>
        <taxon>Tracheophyta</taxon>
        <taxon>Spermatophyta</taxon>
        <taxon>Magnoliopsida</taxon>
        <taxon>eudicotyledons</taxon>
        <taxon>Gunneridae</taxon>
        <taxon>Pentapetalae</taxon>
        <taxon>rosids</taxon>
        <taxon>fabids</taxon>
        <taxon>Fabales</taxon>
        <taxon>Fabaceae</taxon>
        <taxon>Papilionoideae</taxon>
        <taxon>50 kb inversion clade</taxon>
        <taxon>dalbergioids sensu lato</taxon>
        <taxon>Dalbergieae</taxon>
        <taxon>Pterocarpus clade</taxon>
        <taxon>Arachis</taxon>
    </lineage>
</organism>
<dbReference type="Proteomes" id="UP000289738">
    <property type="component" value="Chromosome A03"/>
</dbReference>
<evidence type="ECO:0000313" key="3">
    <source>
        <dbReference type="Proteomes" id="UP000289738"/>
    </source>
</evidence>
<evidence type="ECO:0000313" key="1">
    <source>
        <dbReference type="EMBL" id="RYR18020.1"/>
    </source>
</evidence>
<dbReference type="EMBL" id="SDMP01000003">
    <property type="protein sequence ID" value="RYR64975.1"/>
    <property type="molecule type" value="Genomic_DNA"/>
</dbReference>
<accession>A0A445DP76</accession>
<keyword evidence="3" id="KW-1185">Reference proteome</keyword>
<protein>
    <submittedName>
        <fullName evidence="2">Uncharacterized protein</fullName>
    </submittedName>
</protein>
<dbReference type="Proteomes" id="UP000289738">
    <property type="component" value="Chromosome B03"/>
</dbReference>
<gene>
    <name evidence="2" type="ORF">Ahy_A03g010988</name>
    <name evidence="1" type="ORF">Ahy_B03g062655</name>
</gene>
<evidence type="ECO:0000313" key="2">
    <source>
        <dbReference type="EMBL" id="RYR64975.1"/>
    </source>
</evidence>
<proteinExistence type="predicted"/>
<name>A0A445DP76_ARAHY</name>
<sequence length="15" mass="1892">MIVTVLQNYYQEFIM</sequence>
<reference evidence="2 3" key="1">
    <citation type="submission" date="2019-01" db="EMBL/GenBank/DDBJ databases">
        <title>Sequencing of cultivated peanut Arachis hypogaea provides insights into genome evolution and oil improvement.</title>
        <authorList>
            <person name="Chen X."/>
        </authorList>
    </citation>
    <scope>NUCLEOTIDE SEQUENCE [LARGE SCALE GENOMIC DNA]</scope>
    <source>
        <strain evidence="3">cv. Fuhuasheng</strain>
        <strain evidence="2">GDAAS-fuhuasheng2018</strain>
        <tissue evidence="2">Leaves</tissue>
    </source>
</reference>